<organism evidence="1 2">
    <name type="scientific">Champsocephalus esox</name>
    <name type="common">pike icefish</name>
    <dbReference type="NCBI Taxonomy" id="159716"/>
    <lineage>
        <taxon>Eukaryota</taxon>
        <taxon>Metazoa</taxon>
        <taxon>Chordata</taxon>
        <taxon>Craniata</taxon>
        <taxon>Vertebrata</taxon>
        <taxon>Euteleostomi</taxon>
        <taxon>Actinopterygii</taxon>
        <taxon>Neopterygii</taxon>
        <taxon>Teleostei</taxon>
        <taxon>Neoteleostei</taxon>
        <taxon>Acanthomorphata</taxon>
        <taxon>Eupercaria</taxon>
        <taxon>Perciformes</taxon>
        <taxon>Notothenioidei</taxon>
        <taxon>Channichthyidae</taxon>
        <taxon>Champsocephalus</taxon>
    </lineage>
</organism>
<dbReference type="AlphaFoldDB" id="A0AAN8C1A8"/>
<sequence>MCRPERTWCGVEVSGVPLRAGQEVVRGPLHANGRMAALRGVQAFILGYGGVVQRGERSTCLFEFLREDTHGVQEEMDTGAARAVSQHR</sequence>
<comment type="caution">
    <text evidence="1">The sequence shown here is derived from an EMBL/GenBank/DDBJ whole genome shotgun (WGS) entry which is preliminary data.</text>
</comment>
<gene>
    <name evidence="1" type="ORF">CesoFtcFv8_011814</name>
</gene>
<evidence type="ECO:0000313" key="2">
    <source>
        <dbReference type="Proteomes" id="UP001335648"/>
    </source>
</evidence>
<evidence type="ECO:0000313" key="1">
    <source>
        <dbReference type="EMBL" id="KAK5895199.1"/>
    </source>
</evidence>
<dbReference type="Proteomes" id="UP001335648">
    <property type="component" value="Unassembled WGS sequence"/>
</dbReference>
<dbReference type="EMBL" id="JAULUE010002054">
    <property type="protein sequence ID" value="KAK5895199.1"/>
    <property type="molecule type" value="Genomic_DNA"/>
</dbReference>
<name>A0AAN8C1A8_9TELE</name>
<reference evidence="1 2" key="1">
    <citation type="journal article" date="2023" name="Mol. Biol. Evol.">
        <title>Genomics of Secondarily Temperate Adaptation in the Only Non-Antarctic Icefish.</title>
        <authorList>
            <person name="Rivera-Colon A.G."/>
            <person name="Rayamajhi N."/>
            <person name="Minhas B.F."/>
            <person name="Madrigal G."/>
            <person name="Bilyk K.T."/>
            <person name="Yoon V."/>
            <person name="Hune M."/>
            <person name="Gregory S."/>
            <person name="Cheng C.H.C."/>
            <person name="Catchen J.M."/>
        </authorList>
    </citation>
    <scope>NUCLEOTIDE SEQUENCE [LARGE SCALE GENOMIC DNA]</scope>
    <source>
        <strain evidence="1">JC2023a</strain>
    </source>
</reference>
<proteinExistence type="predicted"/>
<keyword evidence="2" id="KW-1185">Reference proteome</keyword>
<accession>A0AAN8C1A8</accession>
<protein>
    <submittedName>
        <fullName evidence="1">Uncharacterized protein</fullName>
    </submittedName>
</protein>